<dbReference type="STRING" id="426756.SAMN04488126_11079"/>
<reference evidence="2 5" key="2">
    <citation type="submission" date="2018-12" db="EMBL/GenBank/DDBJ databases">
        <title>Comparitive functional genomics of dry heat resistant strains isolated from the viking spacecraft.</title>
        <authorList>
            <person name="Seuylemezian A."/>
            <person name="Vaishampayan P."/>
        </authorList>
    </citation>
    <scope>NUCLEOTIDE SEQUENCE [LARGE SCALE GENOMIC DNA]</scope>
    <source>
        <strain evidence="2 5">M6-11</strain>
    </source>
</reference>
<sequence>MRKWIICAASAMFLGACGTGGTASPDADRLSVPVEEMEKTEGFILETEDGGVLVNDVFYSLDENTHLVSLGNGSEKELPPDGLEEGMRVTACHSGSVALSLPARAYADVFVVHKDQEAAQQAEAFRAFLDAEEEKPLLINQAEFGQKKIRFDYTAVSNRGYRVVLDTDTHEYSKEPIEE</sequence>
<evidence type="ECO:0000313" key="3">
    <source>
        <dbReference type="EMBL" id="SDE50927.1"/>
    </source>
</evidence>
<evidence type="ECO:0000313" key="4">
    <source>
        <dbReference type="Proteomes" id="UP000198823"/>
    </source>
</evidence>
<protein>
    <recommendedName>
        <fullName evidence="6">DUF3221 domain-containing protein</fullName>
    </recommendedName>
</protein>
<dbReference type="Proteomes" id="UP000198823">
    <property type="component" value="Unassembled WGS sequence"/>
</dbReference>
<feature type="signal peptide" evidence="1">
    <location>
        <begin position="1"/>
        <end position="23"/>
    </location>
</feature>
<dbReference type="EMBL" id="RWGW01000013">
    <property type="protein sequence ID" value="RSK30902.1"/>
    <property type="molecule type" value="Genomic_DNA"/>
</dbReference>
<keyword evidence="5" id="KW-1185">Reference proteome</keyword>
<dbReference type="Proteomes" id="UP000272481">
    <property type="component" value="Unassembled WGS sequence"/>
</dbReference>
<dbReference type="OrthoDB" id="2426949at2"/>
<accession>A0A1G7DHF8</accession>
<proteinExistence type="predicted"/>
<dbReference type="RefSeq" id="WP_092097364.1">
    <property type="nucleotide sequence ID" value="NZ_FNAR01000010.1"/>
</dbReference>
<feature type="chain" id="PRO_5038331624" description="DUF3221 domain-containing protein" evidence="1">
    <location>
        <begin position="24"/>
        <end position="179"/>
    </location>
</feature>
<dbReference type="PROSITE" id="PS51257">
    <property type="entry name" value="PROKAR_LIPOPROTEIN"/>
    <property type="match status" value="1"/>
</dbReference>
<keyword evidence="1" id="KW-0732">Signal</keyword>
<gene>
    <name evidence="2" type="ORF">EJA12_09275</name>
    <name evidence="3" type="ORF">SAMN04488126_11079</name>
</gene>
<evidence type="ECO:0008006" key="6">
    <source>
        <dbReference type="Google" id="ProtNLM"/>
    </source>
</evidence>
<evidence type="ECO:0000313" key="2">
    <source>
        <dbReference type="EMBL" id="RSK30902.1"/>
    </source>
</evidence>
<evidence type="ECO:0000256" key="1">
    <source>
        <dbReference type="SAM" id="SignalP"/>
    </source>
</evidence>
<reference evidence="3 4" key="1">
    <citation type="submission" date="2016-10" db="EMBL/GenBank/DDBJ databases">
        <authorList>
            <person name="de Groot N.N."/>
        </authorList>
    </citation>
    <scope>NUCLEOTIDE SEQUENCE [LARGE SCALE GENOMIC DNA]</scope>
    <source>
        <strain evidence="3 4">CGMCC 1.6762</strain>
    </source>
</reference>
<name>A0A1G7DHF8_9BACL</name>
<dbReference type="EMBL" id="FNAR01000010">
    <property type="protein sequence ID" value="SDE50927.1"/>
    <property type="molecule type" value="Genomic_DNA"/>
</dbReference>
<evidence type="ECO:0000313" key="5">
    <source>
        <dbReference type="Proteomes" id="UP000272481"/>
    </source>
</evidence>
<organism evidence="3 4">
    <name type="scientific">Bhargavaea beijingensis</name>
    <dbReference type="NCBI Taxonomy" id="426756"/>
    <lineage>
        <taxon>Bacteria</taxon>
        <taxon>Bacillati</taxon>
        <taxon>Bacillota</taxon>
        <taxon>Bacilli</taxon>
        <taxon>Bacillales</taxon>
        <taxon>Caryophanaceae</taxon>
        <taxon>Bhargavaea</taxon>
    </lineage>
</organism>
<dbReference type="AlphaFoldDB" id="A0A1G7DHF8"/>